<name>A0A426YZK7_ENSVE</name>
<evidence type="ECO:0000313" key="2">
    <source>
        <dbReference type="Proteomes" id="UP000287651"/>
    </source>
</evidence>
<organism evidence="1 2">
    <name type="scientific">Ensete ventricosum</name>
    <name type="common">Abyssinian banana</name>
    <name type="synonym">Musa ensete</name>
    <dbReference type="NCBI Taxonomy" id="4639"/>
    <lineage>
        <taxon>Eukaryota</taxon>
        <taxon>Viridiplantae</taxon>
        <taxon>Streptophyta</taxon>
        <taxon>Embryophyta</taxon>
        <taxon>Tracheophyta</taxon>
        <taxon>Spermatophyta</taxon>
        <taxon>Magnoliopsida</taxon>
        <taxon>Liliopsida</taxon>
        <taxon>Zingiberales</taxon>
        <taxon>Musaceae</taxon>
        <taxon>Ensete</taxon>
    </lineage>
</organism>
<reference evidence="1 2" key="1">
    <citation type="journal article" date="2014" name="Agronomy (Basel)">
        <title>A Draft Genome Sequence for Ensete ventricosum, the Drought-Tolerant Tree Against Hunger.</title>
        <authorList>
            <person name="Harrison J."/>
            <person name="Moore K.A."/>
            <person name="Paszkiewicz K."/>
            <person name="Jones T."/>
            <person name="Grant M."/>
            <person name="Ambacheew D."/>
            <person name="Muzemil S."/>
            <person name="Studholme D.J."/>
        </authorList>
    </citation>
    <scope>NUCLEOTIDE SEQUENCE [LARGE SCALE GENOMIC DNA]</scope>
</reference>
<evidence type="ECO:0000313" key="1">
    <source>
        <dbReference type="EMBL" id="RRT57145.1"/>
    </source>
</evidence>
<protein>
    <submittedName>
        <fullName evidence="1">Uncharacterized protein</fullName>
    </submittedName>
</protein>
<dbReference type="AlphaFoldDB" id="A0A426YZK7"/>
<comment type="caution">
    <text evidence="1">The sequence shown here is derived from an EMBL/GenBank/DDBJ whole genome shotgun (WGS) entry which is preliminary data.</text>
</comment>
<dbReference type="EMBL" id="AMZH03009300">
    <property type="protein sequence ID" value="RRT57145.1"/>
    <property type="molecule type" value="Genomic_DNA"/>
</dbReference>
<sequence>MGDAEGREDLPTGGVVVAAKVEEILEDLGGKGGGQQCWIGRSKAAERTRWPQTPPSLLPAVVAADMAGVLPSPSCSRRRRPQTIVSKRRAILLGFKKNSIHPYKGRKRRG</sequence>
<accession>A0A426YZK7</accession>
<dbReference type="Proteomes" id="UP000287651">
    <property type="component" value="Unassembled WGS sequence"/>
</dbReference>
<gene>
    <name evidence="1" type="ORF">B296_00046554</name>
</gene>
<proteinExistence type="predicted"/>